<keyword evidence="1" id="KW-0805">Transcription regulation</keyword>
<dbReference type="InterPro" id="IPR001647">
    <property type="entry name" value="HTH_TetR"/>
</dbReference>
<evidence type="ECO:0000256" key="3">
    <source>
        <dbReference type="ARBA" id="ARBA00023163"/>
    </source>
</evidence>
<dbReference type="Proteomes" id="UP001597393">
    <property type="component" value="Unassembled WGS sequence"/>
</dbReference>
<accession>A0ABW5NJX4</accession>
<dbReference type="InterPro" id="IPR011075">
    <property type="entry name" value="TetR_C"/>
</dbReference>
<dbReference type="PANTHER" id="PTHR47506">
    <property type="entry name" value="TRANSCRIPTIONAL REGULATORY PROTEIN"/>
    <property type="match status" value="1"/>
</dbReference>
<dbReference type="RefSeq" id="WP_380869356.1">
    <property type="nucleotide sequence ID" value="NZ_JBHUMA010000006.1"/>
</dbReference>
<dbReference type="Pfam" id="PF00440">
    <property type="entry name" value="TetR_N"/>
    <property type="match status" value="1"/>
</dbReference>
<keyword evidence="7" id="KW-1185">Reference proteome</keyword>
<evidence type="ECO:0000256" key="4">
    <source>
        <dbReference type="PROSITE-ProRule" id="PRU00335"/>
    </source>
</evidence>
<dbReference type="InterPro" id="IPR023772">
    <property type="entry name" value="DNA-bd_HTH_TetR-type_CS"/>
</dbReference>
<organism evidence="6 7">
    <name type="scientific">Sphingobacterium corticis</name>
    <dbReference type="NCBI Taxonomy" id="1812823"/>
    <lineage>
        <taxon>Bacteria</taxon>
        <taxon>Pseudomonadati</taxon>
        <taxon>Bacteroidota</taxon>
        <taxon>Sphingobacteriia</taxon>
        <taxon>Sphingobacteriales</taxon>
        <taxon>Sphingobacteriaceae</taxon>
        <taxon>Sphingobacterium</taxon>
    </lineage>
</organism>
<keyword evidence="2 4" id="KW-0238">DNA-binding</keyword>
<dbReference type="PROSITE" id="PS01081">
    <property type="entry name" value="HTH_TETR_1"/>
    <property type="match status" value="1"/>
</dbReference>
<dbReference type="Gene3D" id="1.10.357.10">
    <property type="entry name" value="Tetracycline Repressor, domain 2"/>
    <property type="match status" value="1"/>
</dbReference>
<evidence type="ECO:0000313" key="6">
    <source>
        <dbReference type="EMBL" id="MFD2599230.1"/>
    </source>
</evidence>
<evidence type="ECO:0000256" key="1">
    <source>
        <dbReference type="ARBA" id="ARBA00023015"/>
    </source>
</evidence>
<dbReference type="EMBL" id="JBHUMA010000006">
    <property type="protein sequence ID" value="MFD2599230.1"/>
    <property type="molecule type" value="Genomic_DNA"/>
</dbReference>
<evidence type="ECO:0000259" key="5">
    <source>
        <dbReference type="PROSITE" id="PS50977"/>
    </source>
</evidence>
<comment type="caution">
    <text evidence="6">The sequence shown here is derived from an EMBL/GenBank/DDBJ whole genome shotgun (WGS) entry which is preliminary data.</text>
</comment>
<dbReference type="PANTHER" id="PTHR47506:SF1">
    <property type="entry name" value="HTH-TYPE TRANSCRIPTIONAL REGULATOR YJDC"/>
    <property type="match status" value="1"/>
</dbReference>
<feature type="DNA-binding region" description="H-T-H motif" evidence="4">
    <location>
        <begin position="28"/>
        <end position="47"/>
    </location>
</feature>
<evidence type="ECO:0000313" key="7">
    <source>
        <dbReference type="Proteomes" id="UP001597393"/>
    </source>
</evidence>
<gene>
    <name evidence="6" type="ORF">ACFSQ3_09720</name>
</gene>
<keyword evidence="3" id="KW-0804">Transcription</keyword>
<dbReference type="PRINTS" id="PR00455">
    <property type="entry name" value="HTHTETR"/>
</dbReference>
<proteinExistence type="predicted"/>
<protein>
    <submittedName>
        <fullName evidence="6">TetR/AcrR family transcriptional regulator</fullName>
    </submittedName>
</protein>
<sequence>MKKAAATRLHILQKSFELIYAKGYQNASIDDILATTAVTKGAFYYHFKNKDEMGLAIINELMKPTLKQGLVDPLQNVYNPLDAIYQLIYNLLLKDPFLRVEYGCPAANFTQEMAPWNKEFTLSLNAITKEWEETMNSAIESGIKQGIVKSDANAYQITLFVMSGYWGIRNFGKLANTSQVYKPYLKELKRYLNNLKTS</sequence>
<name>A0ABW5NJX4_9SPHI</name>
<dbReference type="InterPro" id="IPR009057">
    <property type="entry name" value="Homeodomain-like_sf"/>
</dbReference>
<dbReference type="InterPro" id="IPR036271">
    <property type="entry name" value="Tet_transcr_reg_TetR-rel_C_sf"/>
</dbReference>
<dbReference type="Pfam" id="PF16925">
    <property type="entry name" value="TetR_C_13"/>
    <property type="match status" value="1"/>
</dbReference>
<feature type="domain" description="HTH tetR-type" evidence="5">
    <location>
        <begin position="5"/>
        <end position="65"/>
    </location>
</feature>
<dbReference type="SUPFAM" id="SSF46689">
    <property type="entry name" value="Homeodomain-like"/>
    <property type="match status" value="1"/>
</dbReference>
<dbReference type="PROSITE" id="PS50977">
    <property type="entry name" value="HTH_TETR_2"/>
    <property type="match status" value="1"/>
</dbReference>
<dbReference type="SUPFAM" id="SSF48498">
    <property type="entry name" value="Tetracyclin repressor-like, C-terminal domain"/>
    <property type="match status" value="1"/>
</dbReference>
<reference evidence="7" key="1">
    <citation type="journal article" date="2019" name="Int. J. Syst. Evol. Microbiol.">
        <title>The Global Catalogue of Microorganisms (GCM) 10K type strain sequencing project: providing services to taxonomists for standard genome sequencing and annotation.</title>
        <authorList>
            <consortium name="The Broad Institute Genomics Platform"/>
            <consortium name="The Broad Institute Genome Sequencing Center for Infectious Disease"/>
            <person name="Wu L."/>
            <person name="Ma J."/>
        </authorList>
    </citation>
    <scope>NUCLEOTIDE SEQUENCE [LARGE SCALE GENOMIC DNA]</scope>
    <source>
        <strain evidence="7">KCTC 42248</strain>
    </source>
</reference>
<evidence type="ECO:0000256" key="2">
    <source>
        <dbReference type="ARBA" id="ARBA00023125"/>
    </source>
</evidence>